<dbReference type="Pfam" id="PF04556">
    <property type="entry name" value="DpnII"/>
    <property type="match status" value="1"/>
</dbReference>
<dbReference type="PIRSF" id="PIRSF016080">
    <property type="entry name" value="Restrict_endonuc_II_DpmII"/>
    <property type="match status" value="1"/>
</dbReference>
<comment type="similarity">
    <text evidence="1">Belongs to the DpnII type II restriction endonuclease family.</text>
</comment>
<dbReference type="GO" id="GO:0009036">
    <property type="term" value="F:type II site-specific deoxyribonuclease activity"/>
    <property type="evidence" value="ECO:0007669"/>
    <property type="project" value="UniProtKB-UniRule"/>
</dbReference>
<dbReference type="Proteomes" id="UP000218238">
    <property type="component" value="Unassembled WGS sequence"/>
</dbReference>
<organism evidence="3 4">
    <name type="scientific">Brunnivagina elsteri CCALA 953</name>
    <dbReference type="NCBI Taxonomy" id="987040"/>
    <lineage>
        <taxon>Bacteria</taxon>
        <taxon>Bacillati</taxon>
        <taxon>Cyanobacteriota</taxon>
        <taxon>Cyanophyceae</taxon>
        <taxon>Nostocales</taxon>
        <taxon>Calotrichaceae</taxon>
        <taxon>Brunnivagina</taxon>
    </lineage>
</organism>
<protein>
    <recommendedName>
        <fullName evidence="1">Type-2 restriction enzyme</fullName>
        <ecNumber evidence="1">3.1.21.4</ecNumber>
    </recommendedName>
</protein>
<evidence type="ECO:0000259" key="2">
    <source>
        <dbReference type="Pfam" id="PF04556"/>
    </source>
</evidence>
<evidence type="ECO:0000313" key="4">
    <source>
        <dbReference type="Proteomes" id="UP000218238"/>
    </source>
</evidence>
<comment type="catalytic activity">
    <reaction evidence="1">
        <text>Endonucleolytic cleavage of DNA to give specific double-stranded fragments with terminal 5'-phosphates.</text>
        <dbReference type="EC" id="3.1.21.4"/>
    </reaction>
</comment>
<sequence length="309" mass="35549">MKFSPIFKDLINCSSSEEVFSYLKDSLTDSIRPWTYFVNWQKVLINFRKIEVRLNILNTLIGKNNTEQEFKKLLTAYPEILSVIPILLASRTSNFRILTDSLHGNFQYKNYNFPEKIKSLSPQEIDEAVEFVKETRVLDLFSNRTIKSIPDYVLGIEVGLDTNGRKNRGGTSMETITEEIVSHICSQNNFLYIKQVNAAKIFRDWGIVVQVDKSSRIFDFAINNQGTLYLIEVNFYGGGGSKLKSTAGEYRYLFDFISAQKHQLIWITDGSGWKTALKPLEETFNYIDYTLNLNMVNSGLLAEIIKHKI</sequence>
<dbReference type="InterPro" id="IPR021191">
    <property type="entry name" value="Restrct_endonuc_II_DpnII"/>
</dbReference>
<keyword evidence="1" id="KW-0378">Hydrolase</keyword>
<dbReference type="EMBL" id="NTFS01000229">
    <property type="protein sequence ID" value="PAX52531.1"/>
    <property type="molecule type" value="Genomic_DNA"/>
</dbReference>
<reference evidence="3 4" key="1">
    <citation type="submission" date="2017-08" db="EMBL/GenBank/DDBJ databases">
        <title>Draft genome sequence of filamentous cyanobacterium Calothrix elsteri CCALA 953.</title>
        <authorList>
            <person name="Gagunashvili A.N."/>
            <person name="Elster J."/>
            <person name="Andresson O.S."/>
        </authorList>
    </citation>
    <scope>NUCLEOTIDE SEQUENCE [LARGE SCALE GENOMIC DNA]</scope>
    <source>
        <strain evidence="3 4">CCALA 953</strain>
    </source>
</reference>
<dbReference type="RefSeq" id="WP_095723171.1">
    <property type="nucleotide sequence ID" value="NZ_NTFS01000229.1"/>
</dbReference>
<dbReference type="GO" id="GO:0003677">
    <property type="term" value="F:DNA binding"/>
    <property type="evidence" value="ECO:0007669"/>
    <property type="project" value="UniProtKB-UniRule"/>
</dbReference>
<dbReference type="AlphaFoldDB" id="A0A2A2TFR6"/>
<keyword evidence="1 3" id="KW-0255">Endonuclease</keyword>
<proteinExistence type="inferred from homology"/>
<dbReference type="GO" id="GO:0009307">
    <property type="term" value="P:DNA restriction-modification system"/>
    <property type="evidence" value="ECO:0007669"/>
    <property type="project" value="UniProtKB-UniRule"/>
</dbReference>
<feature type="domain" description="Restriction endonuclease type II DpnII-like" evidence="2">
    <location>
        <begin position="20"/>
        <end position="302"/>
    </location>
</feature>
<accession>A0A2A2TFR6</accession>
<keyword evidence="1" id="KW-0540">Nuclease</keyword>
<evidence type="ECO:0000256" key="1">
    <source>
        <dbReference type="PIRNR" id="PIRNR016080"/>
    </source>
</evidence>
<comment type="function">
    <text evidence="1">A P subtype restriction enzyme that recognizes the double-stranded unmethylated sequence 5'-GATC-3'.</text>
</comment>
<comment type="caution">
    <text evidence="3">The sequence shown here is derived from an EMBL/GenBank/DDBJ whole genome shotgun (WGS) entry which is preliminary data.</text>
</comment>
<keyword evidence="4" id="KW-1185">Reference proteome</keyword>
<dbReference type="InterPro" id="IPR007637">
    <property type="entry name" value="Restrct_endonuc_II_DpnII-like"/>
</dbReference>
<evidence type="ECO:0000313" key="3">
    <source>
        <dbReference type="EMBL" id="PAX52531.1"/>
    </source>
</evidence>
<dbReference type="EC" id="3.1.21.4" evidence="1"/>
<name>A0A2A2TFR6_9CYAN</name>
<keyword evidence="1" id="KW-0680">Restriction system</keyword>
<dbReference type="OrthoDB" id="9771872at2"/>
<gene>
    <name evidence="3" type="ORF">CK510_18865</name>
</gene>